<protein>
    <recommendedName>
        <fullName evidence="6">DUF1272 domain-containing protein</fullName>
    </recommendedName>
</protein>
<evidence type="ECO:0000313" key="5">
    <source>
        <dbReference type="Proteomes" id="UP000186677"/>
    </source>
</evidence>
<comment type="caution">
    <text evidence="3">The sequence shown here is derived from an EMBL/GenBank/DDBJ whole genome shotgun (WGS) entry which is preliminary data.</text>
</comment>
<reference evidence="2 5" key="2">
    <citation type="submission" date="2016-11" db="EMBL/GenBank/DDBJ databases">
        <title>Draft genome of Pseudomonas versuta A4R1.5.</title>
        <authorList>
            <person name="See-Too W.-S."/>
        </authorList>
    </citation>
    <scope>NUCLEOTIDE SEQUENCE [LARGE SCALE GENOMIC DNA]</scope>
    <source>
        <strain evidence="2 5">A4R1.5</strain>
    </source>
</reference>
<keyword evidence="5" id="KW-1185">Reference proteome</keyword>
<accession>A0A0M4QL86</accession>
<organism evidence="3 4">
    <name type="scientific">Pseudomonas versuta</name>
    <dbReference type="NCBI Taxonomy" id="1788301"/>
    <lineage>
        <taxon>Bacteria</taxon>
        <taxon>Pseudomonadati</taxon>
        <taxon>Pseudomonadota</taxon>
        <taxon>Gammaproteobacteria</taxon>
        <taxon>Pseudomonadales</taxon>
        <taxon>Pseudomonadaceae</taxon>
        <taxon>Pseudomonas</taxon>
    </lineage>
</organism>
<evidence type="ECO:0008006" key="6">
    <source>
        <dbReference type="Google" id="ProtNLM"/>
    </source>
</evidence>
<dbReference type="RefSeq" id="WP_060696128.1">
    <property type="nucleotide sequence ID" value="NZ_CP012676.1"/>
</dbReference>
<sequence length="82" mass="8894">MLELRPNCECCDCDLPPDSSLARICSFECTFCASCSEQKLGGLCPNCGGELMVRPRRPVNKLGNNPASKTRVTKPEGCTARN</sequence>
<evidence type="ECO:0000313" key="3">
    <source>
        <dbReference type="EMBL" id="OKA18792.1"/>
    </source>
</evidence>
<evidence type="ECO:0000256" key="1">
    <source>
        <dbReference type="SAM" id="MobiDB-lite"/>
    </source>
</evidence>
<dbReference type="AlphaFoldDB" id="A0A0M4QL86"/>
<dbReference type="EMBL" id="MPJD01000036">
    <property type="protein sequence ID" value="OKA18792.1"/>
    <property type="molecule type" value="Genomic_DNA"/>
</dbReference>
<accession>A0A1Q4KBT9</accession>
<dbReference type="Proteomes" id="UP000185990">
    <property type="component" value="Unassembled WGS sequence"/>
</dbReference>
<name>A0A0M4QL86_9PSED</name>
<evidence type="ECO:0000313" key="2">
    <source>
        <dbReference type="EMBL" id="OKA17784.1"/>
    </source>
</evidence>
<reference evidence="3 4" key="1">
    <citation type="submission" date="2016-11" db="EMBL/GenBank/DDBJ databases">
        <title>Draft genome of Pseudomonas versuta A4R1.12.</title>
        <authorList>
            <person name="See-Too W.-S."/>
        </authorList>
    </citation>
    <scope>NUCLEOTIDE SEQUENCE [LARGE SCALE GENOMIC DNA]</scope>
    <source>
        <strain evidence="3 4">A4R1.12</strain>
    </source>
</reference>
<dbReference type="EMBL" id="MPJC01000026">
    <property type="protein sequence ID" value="OKA17784.1"/>
    <property type="molecule type" value="Genomic_DNA"/>
</dbReference>
<dbReference type="Pfam" id="PF06906">
    <property type="entry name" value="DUF1272"/>
    <property type="match status" value="1"/>
</dbReference>
<dbReference type="KEGG" id="ppsy:AOC04_19130"/>
<dbReference type="OrthoDB" id="9808883at2"/>
<proteinExistence type="predicted"/>
<dbReference type="InterPro" id="IPR010696">
    <property type="entry name" value="DUF1272"/>
</dbReference>
<dbReference type="Proteomes" id="UP000186677">
    <property type="component" value="Unassembled WGS sequence"/>
</dbReference>
<feature type="region of interest" description="Disordered" evidence="1">
    <location>
        <begin position="58"/>
        <end position="82"/>
    </location>
</feature>
<evidence type="ECO:0000313" key="4">
    <source>
        <dbReference type="Proteomes" id="UP000185990"/>
    </source>
</evidence>
<gene>
    <name evidence="2" type="ORF">BOH73_21915</name>
    <name evidence="3" type="ORF">BOH74_19870</name>
</gene>